<dbReference type="AlphaFoldDB" id="A0A8C1K2Y7"/>
<evidence type="ECO:0000256" key="10">
    <source>
        <dbReference type="ARBA" id="ARBA00023157"/>
    </source>
</evidence>
<dbReference type="PANTHER" id="PTHR23220:SF9">
    <property type="entry name" value="INTEGRIN ALPHA-6"/>
    <property type="match status" value="1"/>
</dbReference>
<organism evidence="18 19">
    <name type="scientific">Cyprinus carpio</name>
    <name type="common">Common carp</name>
    <dbReference type="NCBI Taxonomy" id="7962"/>
    <lineage>
        <taxon>Eukaryota</taxon>
        <taxon>Metazoa</taxon>
        <taxon>Chordata</taxon>
        <taxon>Craniata</taxon>
        <taxon>Vertebrata</taxon>
        <taxon>Euteleostomi</taxon>
        <taxon>Actinopterygii</taxon>
        <taxon>Neopterygii</taxon>
        <taxon>Teleostei</taxon>
        <taxon>Ostariophysi</taxon>
        <taxon>Cypriniformes</taxon>
        <taxon>Cyprinidae</taxon>
        <taxon>Cyprininae</taxon>
        <taxon>Cyprinus</taxon>
    </lineage>
</organism>
<dbReference type="InterPro" id="IPR028994">
    <property type="entry name" value="Integrin_alpha_N"/>
</dbReference>
<keyword evidence="9 14" id="KW-0472">Membrane</keyword>
<dbReference type="PROSITE" id="PS00242">
    <property type="entry name" value="INTEGRIN_ALPHA"/>
    <property type="match status" value="1"/>
</dbReference>
<feature type="region of interest" description="Disordered" evidence="15">
    <location>
        <begin position="857"/>
        <end position="885"/>
    </location>
</feature>
<feature type="repeat" description="FG-GAP" evidence="13">
    <location>
        <begin position="425"/>
        <end position="485"/>
    </location>
</feature>
<reference evidence="18" key="2">
    <citation type="submission" date="2025-09" db="UniProtKB">
        <authorList>
            <consortium name="Ensembl"/>
        </authorList>
    </citation>
    <scope>IDENTIFICATION</scope>
</reference>
<dbReference type="Gene3D" id="1.20.5.930">
    <property type="entry name" value="Bicelle-embedded integrin alpha(iib) transmembrane segment"/>
    <property type="match status" value="1"/>
</dbReference>
<dbReference type="InterPro" id="IPR000413">
    <property type="entry name" value="Integrin_alpha"/>
</dbReference>
<proteinExistence type="inferred from homology"/>
<evidence type="ECO:0000256" key="3">
    <source>
        <dbReference type="ARBA" id="ARBA00022692"/>
    </source>
</evidence>
<keyword evidence="6 14" id="KW-0130">Cell adhesion</keyword>
<dbReference type="Proteomes" id="UP000694427">
    <property type="component" value="Unplaced"/>
</dbReference>
<dbReference type="PANTHER" id="PTHR23220">
    <property type="entry name" value="INTEGRIN ALPHA"/>
    <property type="match status" value="1"/>
</dbReference>
<evidence type="ECO:0000313" key="19">
    <source>
        <dbReference type="Proteomes" id="UP000694427"/>
    </source>
</evidence>
<evidence type="ECO:0000259" key="17">
    <source>
        <dbReference type="Pfam" id="PF20806"/>
    </source>
</evidence>
<feature type="domain" description="Integrin alpha third immunoglobulin-like" evidence="17">
    <location>
        <begin position="764"/>
        <end position="973"/>
    </location>
</feature>
<dbReference type="SUPFAM" id="SSF69318">
    <property type="entry name" value="Integrin alpha N-terminal domain"/>
    <property type="match status" value="1"/>
</dbReference>
<keyword evidence="8 14" id="KW-0401">Integrin</keyword>
<evidence type="ECO:0000256" key="5">
    <source>
        <dbReference type="ARBA" id="ARBA00022737"/>
    </source>
</evidence>
<evidence type="ECO:0000256" key="12">
    <source>
        <dbReference type="ARBA" id="ARBA00023180"/>
    </source>
</evidence>
<feature type="repeat" description="FG-GAP" evidence="13">
    <location>
        <begin position="303"/>
        <end position="364"/>
    </location>
</feature>
<protein>
    <submittedName>
        <fullName evidence="18">Integrin subunit alpha 6</fullName>
    </submittedName>
</protein>
<keyword evidence="11 14" id="KW-0675">Receptor</keyword>
<evidence type="ECO:0000256" key="4">
    <source>
        <dbReference type="ARBA" id="ARBA00022729"/>
    </source>
</evidence>
<feature type="domain" description="Integrin alpha first immunoglubulin-like" evidence="16">
    <location>
        <begin position="470"/>
        <end position="630"/>
    </location>
</feature>
<evidence type="ECO:0000256" key="9">
    <source>
        <dbReference type="ARBA" id="ARBA00023136"/>
    </source>
</evidence>
<evidence type="ECO:0000313" key="18">
    <source>
        <dbReference type="Ensembl" id="ENSCCRP00010041327.1"/>
    </source>
</evidence>
<dbReference type="Pfam" id="PF20806">
    <property type="entry name" value="Integrin_A_Ig_3"/>
    <property type="match status" value="1"/>
</dbReference>
<dbReference type="SMART" id="SM00191">
    <property type="entry name" value="Int_alpha"/>
    <property type="match status" value="5"/>
</dbReference>
<comment type="subcellular location">
    <subcellularLocation>
        <location evidence="1 14">Membrane</location>
        <topology evidence="1 14">Single-pass type I membrane protein</topology>
    </subcellularLocation>
</comment>
<dbReference type="InterPro" id="IPR048286">
    <property type="entry name" value="Integrin_alpha_Ig-like_3"/>
</dbReference>
<dbReference type="GO" id="GO:0008305">
    <property type="term" value="C:integrin complex"/>
    <property type="evidence" value="ECO:0007669"/>
    <property type="project" value="InterPro"/>
</dbReference>
<dbReference type="Ensembl" id="ENSCCRT00010045366.1">
    <property type="protein sequence ID" value="ENSCCRP00010041327.1"/>
    <property type="gene ID" value="ENSCCRG00010016994.1"/>
</dbReference>
<evidence type="ECO:0000256" key="14">
    <source>
        <dbReference type="RuleBase" id="RU003762"/>
    </source>
</evidence>
<dbReference type="FunFam" id="2.60.40.1530:FF:000001">
    <property type="entry name" value="Integrin subunit alpha 7"/>
    <property type="match status" value="1"/>
</dbReference>
<dbReference type="GO" id="GO:0098609">
    <property type="term" value="P:cell-cell adhesion"/>
    <property type="evidence" value="ECO:0007669"/>
    <property type="project" value="TreeGrafter"/>
</dbReference>
<evidence type="ECO:0000256" key="15">
    <source>
        <dbReference type="SAM" id="MobiDB-lite"/>
    </source>
</evidence>
<dbReference type="InterPro" id="IPR032695">
    <property type="entry name" value="Integrin_dom_sf"/>
</dbReference>
<dbReference type="InterPro" id="IPR018184">
    <property type="entry name" value="Integrin_alpha_C_CS"/>
</dbReference>
<dbReference type="GO" id="GO:0009897">
    <property type="term" value="C:external side of plasma membrane"/>
    <property type="evidence" value="ECO:0007669"/>
    <property type="project" value="TreeGrafter"/>
</dbReference>
<sequence>LSAGFSLNLCIFSLLLWTSTSAFNLDAQNVLRKNGQPGSLFGFSLALHRQLQPYDKRILLIGAPKARALSNQGANITGGLYSCDITTHPNDCTRVDFDNDVDARVENKENQWMGVTVQSQGPGGKIVTCAHRYQRLLFPNTPQEARDITGRCYMLSQDLSIDSQSDEDGGNWKFCDGRTRGHERFGACQQGLAATFTKDYHYVIFGAPGAYNWKGIVRVEQKNNTLLEMGLFDDGPYEVGDENRLDPNLVPVPANSYLGFSLDSGHSITEKGRLVIVSGAPRANHSGAVVFLRTGGEVSTTLTPEHVLEGPGLASSFGYDVAVVDLNGDGWQDVVVGAPQFFQRDEEVGGAVFVYINKAGRWKDVAPTRLNGTKHSMFGLAVENIGDINLDSFEDIAVGAPYADSGFGSVYIYHGSADGINTTPAQILEGKQHNIKMFGYSLAGNMDLDQNSYPDLAVGSLSDTVFIYRSKTVISIKKDIKVTPKEIDLVKKTCGNSVCLTVEACFSYKAKPSTYNPKLTVSCTLEAEWYRRKLGLPSRVVFLEKSAMDQDFQSTGSLELRGQNKKACYKTKLRLQEGIRDKLRAIPIEVSVAIQSAKRGKRQSSLPQLTPILDSTVPNKTITEVNFLKEGCGTDNICQSNLHLQYRFCYRESKQDVFPPLPLEKGVPVISLSDQKDIALEVTVRNRNGDDAHEAKLVGHFDESLSYSGFRSTDKHVICAANQNGSQADCELGNPFKRDSEVTFYIILSTGKISLDTKEVEIDLQLETVAKPSQVYFGGEVRGMSAMKTEEEVGSLVEYEFRVINLGKPLKSFGTASLNIQWPKESSVGKWLLYLMKINTRDLQLVTCSPEREINPLRLSEDSTSTRRKRELEERKPSEGSKTSLIPDKRKHKILSCSGDARCVEIKCPLQGLDSTAVIILKSRLWNSTFLEDYVSYSYLDIIVKASISLDASAKNIVLKKPETQVRLTVFPETAVTPFGGVPWWIILVAVLAGILMLALLVLLLWKCGFFKRTQKDEYDAAFHKAEIHAQPSDKQSTEA</sequence>
<keyword evidence="4 14" id="KW-0732">Signal</keyword>
<keyword evidence="7 14" id="KW-1133">Transmembrane helix</keyword>
<keyword evidence="5" id="KW-0677">Repeat</keyword>
<feature type="chain" id="PRO_5034991832" evidence="14">
    <location>
        <begin position="23"/>
        <end position="1040"/>
    </location>
</feature>
<evidence type="ECO:0000259" key="16">
    <source>
        <dbReference type="Pfam" id="PF08441"/>
    </source>
</evidence>
<feature type="signal peptide" evidence="14">
    <location>
        <begin position="1"/>
        <end position="22"/>
    </location>
</feature>
<evidence type="ECO:0000256" key="7">
    <source>
        <dbReference type="ARBA" id="ARBA00022989"/>
    </source>
</evidence>
<feature type="repeat" description="FG-GAP" evidence="13">
    <location>
        <begin position="365"/>
        <end position="422"/>
    </location>
</feature>
<keyword evidence="10" id="KW-1015">Disulfide bond</keyword>
<dbReference type="Pfam" id="PF08441">
    <property type="entry name" value="Integrin_A_Ig_1"/>
    <property type="match status" value="1"/>
</dbReference>
<dbReference type="Gene3D" id="2.130.10.130">
    <property type="entry name" value="Integrin alpha, N-terminal"/>
    <property type="match status" value="1"/>
</dbReference>
<dbReference type="SUPFAM" id="SSF69179">
    <property type="entry name" value="Integrin domains"/>
    <property type="match status" value="3"/>
</dbReference>
<keyword evidence="12" id="KW-0325">Glycoprotein</keyword>
<evidence type="ECO:0000256" key="11">
    <source>
        <dbReference type="ARBA" id="ARBA00023170"/>
    </source>
</evidence>
<accession>A0A8C1K2Y7</accession>
<dbReference type="Pfam" id="PF01839">
    <property type="entry name" value="FG-GAP"/>
    <property type="match status" value="2"/>
</dbReference>
<evidence type="ECO:0000256" key="2">
    <source>
        <dbReference type="ARBA" id="ARBA00008054"/>
    </source>
</evidence>
<name>A0A8C1K2Y7_CYPCA</name>
<reference evidence="18" key="1">
    <citation type="submission" date="2025-08" db="UniProtKB">
        <authorList>
            <consortium name="Ensembl"/>
        </authorList>
    </citation>
    <scope>IDENTIFICATION</scope>
</reference>
<keyword evidence="19" id="KW-1185">Reference proteome</keyword>
<dbReference type="InterPro" id="IPR013517">
    <property type="entry name" value="FG-GAP"/>
</dbReference>
<evidence type="ECO:0000256" key="6">
    <source>
        <dbReference type="ARBA" id="ARBA00022889"/>
    </source>
</evidence>
<dbReference type="GO" id="GO:0050900">
    <property type="term" value="P:leukocyte migration"/>
    <property type="evidence" value="ECO:0007669"/>
    <property type="project" value="TreeGrafter"/>
</dbReference>
<dbReference type="GO" id="GO:0007229">
    <property type="term" value="P:integrin-mediated signaling pathway"/>
    <property type="evidence" value="ECO:0007669"/>
    <property type="project" value="UniProtKB-KW"/>
</dbReference>
<dbReference type="PRINTS" id="PR01185">
    <property type="entry name" value="INTEGRINA"/>
</dbReference>
<dbReference type="GO" id="GO:0005178">
    <property type="term" value="F:integrin binding"/>
    <property type="evidence" value="ECO:0007669"/>
    <property type="project" value="TreeGrafter"/>
</dbReference>
<dbReference type="FunFam" id="2.130.10.130:FF:000002">
    <property type="entry name" value="integrin alpha-6 isoform X2"/>
    <property type="match status" value="1"/>
</dbReference>
<dbReference type="PROSITE" id="PS51470">
    <property type="entry name" value="FG_GAP"/>
    <property type="match status" value="3"/>
</dbReference>
<comment type="similarity">
    <text evidence="2 14">Belongs to the integrin alpha chain family.</text>
</comment>
<feature type="compositionally biased region" description="Basic and acidic residues" evidence="15">
    <location>
        <begin position="857"/>
        <end position="879"/>
    </location>
</feature>
<evidence type="ECO:0000256" key="1">
    <source>
        <dbReference type="ARBA" id="ARBA00004479"/>
    </source>
</evidence>
<dbReference type="GO" id="GO:0033627">
    <property type="term" value="P:cell adhesion mediated by integrin"/>
    <property type="evidence" value="ECO:0007669"/>
    <property type="project" value="TreeGrafter"/>
</dbReference>
<dbReference type="InterPro" id="IPR013649">
    <property type="entry name" value="Integrin_alpha_Ig-like_1"/>
</dbReference>
<dbReference type="Gene3D" id="2.60.40.1460">
    <property type="entry name" value="Integrin domains. Chain A, domain 2"/>
    <property type="match status" value="1"/>
</dbReference>
<evidence type="ECO:0000256" key="13">
    <source>
        <dbReference type="PROSITE-ProRule" id="PRU00803"/>
    </source>
</evidence>
<keyword evidence="3 14" id="KW-0812">Transmembrane</keyword>
<gene>
    <name evidence="18" type="primary">LOC109090549</name>
</gene>
<dbReference type="Gene3D" id="2.60.40.1530">
    <property type="entry name" value="ntegrin, alpha v. Chain A, domain 4"/>
    <property type="match status" value="1"/>
</dbReference>
<evidence type="ECO:0000256" key="8">
    <source>
        <dbReference type="ARBA" id="ARBA00023037"/>
    </source>
</evidence>
<dbReference type="InterPro" id="IPR013519">
    <property type="entry name" value="Int_alpha_beta-p"/>
</dbReference>
<dbReference type="FunFam" id="1.20.5.930:FF:000001">
    <property type="entry name" value="Integrin subunit alpha V"/>
    <property type="match status" value="1"/>
</dbReference>
<dbReference type="GO" id="GO:0007160">
    <property type="term" value="P:cell-matrix adhesion"/>
    <property type="evidence" value="ECO:0007669"/>
    <property type="project" value="TreeGrafter"/>
</dbReference>
<feature type="transmembrane region" description="Helical" evidence="14">
    <location>
        <begin position="984"/>
        <end position="1006"/>
    </location>
</feature>